<dbReference type="InterPro" id="IPR024078">
    <property type="entry name" value="LmbE-like_dom_sf"/>
</dbReference>
<proteinExistence type="predicted"/>
<evidence type="ECO:0000313" key="1">
    <source>
        <dbReference type="EMBL" id="PWJ41029.1"/>
    </source>
</evidence>
<dbReference type="InterPro" id="IPR003737">
    <property type="entry name" value="GlcNAc_PI_deacetylase-related"/>
</dbReference>
<dbReference type="Gene3D" id="3.40.50.880">
    <property type="match status" value="1"/>
</dbReference>
<dbReference type="PANTHER" id="PTHR12993">
    <property type="entry name" value="N-ACETYLGLUCOSAMINYL-PHOSPHATIDYLINOSITOL DE-N-ACETYLASE-RELATED"/>
    <property type="match status" value="1"/>
</dbReference>
<keyword evidence="2" id="KW-1185">Reference proteome</keyword>
<accession>A0A315Z9D4</accession>
<dbReference type="Gene3D" id="3.40.50.10320">
    <property type="entry name" value="LmbE-like"/>
    <property type="match status" value="1"/>
</dbReference>
<sequence length="824" mass="93126">MAWAQYQPFRSLSTAEIKHKIDKLEVLGSVMYIAAHPDDENTRLIAYLAQGKKYETTYLSLTRGDGGQNLIGKEVREELGMIRTQELLAARRTDGGSQMFSRANDFGYSKHPDETLNIWEKEEILADVVWAIRKFQPDVIITRFSPNSAGRTHGHHTTSALLAQEAFTAAADPKQYPEQLKYVEAWETKRIFWNTSPWFFRAAKKEFKAEDYLPIPVGEFDPILGKSYGEIASTSRSQHRSQGFGSAMQRGTNTEYLELLDGKSAFADIMDNIDISWERIEGGKKVASKIKKLKDDYNISAPEKSIPALEEILSDLRALDQQNVWVNRKELEVEELLLQCAGLWVEANSPVYSVAAGDSLKIEASFTPRAKGVKVEIDEIAFGTFKPYTSDTVLIENRTQTFETTVLIPESHNTTQPYWLTEKADLGMYKVENQLLRGLPENLPAITVSAKLKINDTEIIVKRPVLYKWVDPAYGEKYRPLAITPPVALTMEKEVFFFPSEEGKTVKIKVKSLQKELKANIALSAPKGWTVKPAYQAVDIKGTYNEKWLNFTLTPPSESSEGELGVIAEMNGKVYETDMKTIEYEHIPVLVHFPQSKAKVVHLDAQIPQKSIAYIMGAGDKVPETLREIGYKVDELDNSELRAEVLRKYDVVMVGIRAYNTNEQLKFAQSALMEFVKDGGHMIVQYNTSHRLKTKELAPYALQLSRDRVTVEEAPVTFLAPEHPVLNYPNKITAVDFENWVQERGLYFPNKWDENFTPILSMNDPGETPKEGSLLVTTYGQGSYIYSGISWFRELPAGVSGAIRLFINMISFEASVDTENKNLK</sequence>
<protein>
    <submittedName>
        <fullName evidence="1">GlcNAc-PI de-N-acetylase</fullName>
    </submittedName>
</protein>
<dbReference type="InterPro" id="IPR029062">
    <property type="entry name" value="Class_I_gatase-like"/>
</dbReference>
<dbReference type="GO" id="GO:0016811">
    <property type="term" value="F:hydrolase activity, acting on carbon-nitrogen (but not peptide) bonds, in linear amides"/>
    <property type="evidence" value="ECO:0007669"/>
    <property type="project" value="TreeGrafter"/>
</dbReference>
<dbReference type="Pfam" id="PF02585">
    <property type="entry name" value="PIG-L"/>
    <property type="match status" value="1"/>
</dbReference>
<name>A0A315Z9D4_SEDFL</name>
<evidence type="ECO:0000313" key="2">
    <source>
        <dbReference type="Proteomes" id="UP000245535"/>
    </source>
</evidence>
<dbReference type="SUPFAM" id="SSF52317">
    <property type="entry name" value="Class I glutamine amidotransferase-like"/>
    <property type="match status" value="1"/>
</dbReference>
<dbReference type="PANTHER" id="PTHR12993:SF11">
    <property type="entry name" value="N-ACETYLGLUCOSAMINYL-PHOSPHATIDYLINOSITOL DE-N-ACETYLASE"/>
    <property type="match status" value="1"/>
</dbReference>
<comment type="caution">
    <text evidence="1">The sequence shown here is derived from an EMBL/GenBank/DDBJ whole genome shotgun (WGS) entry which is preliminary data.</text>
</comment>
<gene>
    <name evidence="1" type="ORF">BC781_104296</name>
</gene>
<dbReference type="Proteomes" id="UP000245535">
    <property type="component" value="Unassembled WGS sequence"/>
</dbReference>
<dbReference type="SUPFAM" id="SSF102588">
    <property type="entry name" value="LmbE-like"/>
    <property type="match status" value="1"/>
</dbReference>
<dbReference type="AlphaFoldDB" id="A0A315Z9D4"/>
<dbReference type="EMBL" id="QGDO01000004">
    <property type="protein sequence ID" value="PWJ41029.1"/>
    <property type="molecule type" value="Genomic_DNA"/>
</dbReference>
<organism evidence="1 2">
    <name type="scientific">Sediminitomix flava</name>
    <dbReference type="NCBI Taxonomy" id="379075"/>
    <lineage>
        <taxon>Bacteria</taxon>
        <taxon>Pseudomonadati</taxon>
        <taxon>Bacteroidota</taxon>
        <taxon>Cytophagia</taxon>
        <taxon>Cytophagales</taxon>
        <taxon>Flammeovirgaceae</taxon>
        <taxon>Sediminitomix</taxon>
    </lineage>
</organism>
<reference evidence="1 2" key="1">
    <citation type="submission" date="2018-03" db="EMBL/GenBank/DDBJ databases">
        <title>Genomic Encyclopedia of Archaeal and Bacterial Type Strains, Phase II (KMG-II): from individual species to whole genera.</title>
        <authorList>
            <person name="Goeker M."/>
        </authorList>
    </citation>
    <scope>NUCLEOTIDE SEQUENCE [LARGE SCALE GENOMIC DNA]</scope>
    <source>
        <strain evidence="1 2">DSM 28229</strain>
    </source>
</reference>